<feature type="compositionally biased region" description="Polar residues" evidence="1">
    <location>
        <begin position="222"/>
        <end position="274"/>
    </location>
</feature>
<feature type="compositionally biased region" description="Basic and acidic residues" evidence="1">
    <location>
        <begin position="281"/>
        <end position="293"/>
    </location>
</feature>
<evidence type="ECO:0000313" key="4">
    <source>
        <dbReference type="Proteomes" id="UP001383192"/>
    </source>
</evidence>
<comment type="caution">
    <text evidence="3">The sequence shown here is derived from an EMBL/GenBank/DDBJ whole genome shotgun (WGS) entry which is preliminary data.</text>
</comment>
<sequence length="306" mass="31923">MSPWGRNDDGFAYIDRATPGSLLIAAVSDLTGQYASGTPTVMPRGSSNVDCIGLGSVSGSAAEMDRLTAQAQAAAAAKARRRRTAIIAGTVVPILVLLIGGIVTWYYFYYRPRRSRPRELDLGPDTTVKPFTESQVLSINSFIIDSTSTTPRSPKSPPGLHAGSIGHSSSPSDGPYNVSDSATASGSVGRTQSASSGPGPRPGFTNFPVRRGQSAKAMEAGTSPSSTQNPQSLPSAVSETSYDQRSHIATTSGSANGAPSRLPTRTTSVGTTVNGEPELIIQHRDGGPGRVRELPPPYADQYQGDS</sequence>
<feature type="compositionally biased region" description="Polar residues" evidence="1">
    <location>
        <begin position="166"/>
        <end position="196"/>
    </location>
</feature>
<feature type="region of interest" description="Disordered" evidence="1">
    <location>
        <begin position="146"/>
        <end position="306"/>
    </location>
</feature>
<dbReference type="EMBL" id="JAYKXP010000069">
    <property type="protein sequence ID" value="KAK7031274.1"/>
    <property type="molecule type" value="Genomic_DNA"/>
</dbReference>
<organism evidence="3 4">
    <name type="scientific">Paramarasmius palmivorus</name>
    <dbReference type="NCBI Taxonomy" id="297713"/>
    <lineage>
        <taxon>Eukaryota</taxon>
        <taxon>Fungi</taxon>
        <taxon>Dikarya</taxon>
        <taxon>Basidiomycota</taxon>
        <taxon>Agaricomycotina</taxon>
        <taxon>Agaricomycetes</taxon>
        <taxon>Agaricomycetidae</taxon>
        <taxon>Agaricales</taxon>
        <taxon>Marasmiineae</taxon>
        <taxon>Marasmiaceae</taxon>
        <taxon>Paramarasmius</taxon>
    </lineage>
</organism>
<dbReference type="Proteomes" id="UP001383192">
    <property type="component" value="Unassembled WGS sequence"/>
</dbReference>
<proteinExistence type="predicted"/>
<evidence type="ECO:0000256" key="1">
    <source>
        <dbReference type="SAM" id="MobiDB-lite"/>
    </source>
</evidence>
<evidence type="ECO:0000313" key="3">
    <source>
        <dbReference type="EMBL" id="KAK7031274.1"/>
    </source>
</evidence>
<reference evidence="3 4" key="1">
    <citation type="submission" date="2024-01" db="EMBL/GenBank/DDBJ databases">
        <title>A draft genome for a cacao thread blight-causing isolate of Paramarasmius palmivorus.</title>
        <authorList>
            <person name="Baruah I.K."/>
            <person name="Bukari Y."/>
            <person name="Amoako-Attah I."/>
            <person name="Meinhardt L.W."/>
            <person name="Bailey B.A."/>
            <person name="Cohen S.P."/>
        </authorList>
    </citation>
    <scope>NUCLEOTIDE SEQUENCE [LARGE SCALE GENOMIC DNA]</scope>
    <source>
        <strain evidence="3 4">GH-12</strain>
    </source>
</reference>
<accession>A0AAW0BV10</accession>
<keyword evidence="2" id="KW-0472">Membrane</keyword>
<keyword evidence="2" id="KW-0812">Transmembrane</keyword>
<gene>
    <name evidence="3" type="ORF">VNI00_013525</name>
</gene>
<feature type="transmembrane region" description="Helical" evidence="2">
    <location>
        <begin position="85"/>
        <end position="108"/>
    </location>
</feature>
<dbReference type="AlphaFoldDB" id="A0AAW0BV10"/>
<keyword evidence="2" id="KW-1133">Transmembrane helix</keyword>
<evidence type="ECO:0000256" key="2">
    <source>
        <dbReference type="SAM" id="Phobius"/>
    </source>
</evidence>
<keyword evidence="4" id="KW-1185">Reference proteome</keyword>
<protein>
    <submittedName>
        <fullName evidence="3">Uncharacterized protein</fullName>
    </submittedName>
</protein>
<name>A0AAW0BV10_9AGAR</name>